<dbReference type="Proteomes" id="UP001456344">
    <property type="component" value="Chromosome"/>
</dbReference>
<accession>A0ACD5B8F0</accession>
<proteinExistence type="predicted"/>
<protein>
    <submittedName>
        <fullName evidence="1">Uncharacterized protein</fullName>
    </submittedName>
</protein>
<evidence type="ECO:0000313" key="1">
    <source>
        <dbReference type="EMBL" id="WYW15651.1"/>
    </source>
</evidence>
<reference evidence="1" key="1">
    <citation type="submission" date="2023-10" db="EMBL/GenBank/DDBJ databases">
        <title>Whole genome sequencing of actinobacterial strain Amycolatopsis sp. (BCA-696) identifies the underlying plant growth-promoting genes.</title>
        <authorList>
            <person name="Gandham P."/>
            <person name="Vadla N."/>
            <person name="Saji A."/>
            <person name="Srinivas V."/>
            <person name="Ruperao P."/>
            <person name="Selvanayagam S."/>
            <person name="Saxena R.K."/>
            <person name="Rathore A."/>
            <person name="Gopalakrishnan S."/>
            <person name="Thakur V."/>
        </authorList>
    </citation>
    <scope>NUCLEOTIDE SEQUENCE</scope>
    <source>
        <strain evidence="1">BCA-696</strain>
    </source>
</reference>
<organism evidence="1 2">
    <name type="scientific">Amycolatopsis coloradensis</name>
    <dbReference type="NCBI Taxonomy" id="76021"/>
    <lineage>
        <taxon>Bacteria</taxon>
        <taxon>Bacillati</taxon>
        <taxon>Actinomycetota</taxon>
        <taxon>Actinomycetes</taxon>
        <taxon>Pseudonocardiales</taxon>
        <taxon>Pseudonocardiaceae</taxon>
        <taxon>Amycolatopsis</taxon>
    </lineage>
</organism>
<gene>
    <name evidence="1" type="ORF">LCL61_08815</name>
</gene>
<dbReference type="EMBL" id="CP150484">
    <property type="protein sequence ID" value="WYW15651.1"/>
    <property type="molecule type" value="Genomic_DNA"/>
</dbReference>
<keyword evidence="2" id="KW-1185">Reference proteome</keyword>
<evidence type="ECO:0000313" key="2">
    <source>
        <dbReference type="Proteomes" id="UP001456344"/>
    </source>
</evidence>
<name>A0ACD5B8F0_9PSEU</name>
<sequence>MSAQGNHHGLVSPSAEAAVMLLAYYSNGAALPVEEPVGAISTRDRFAVIGPRHTPPLSGFLAV</sequence>